<sequence>MGSYAYRRRLADDPLHFASPWFEVPTLWKSIAGRGRVVDASLFHLDCTFHPQSAVADQGAQRVSKPVGNLTL</sequence>
<comment type="caution">
    <text evidence="1">The sequence shown here is derived from an EMBL/GenBank/DDBJ whole genome shotgun (WGS) entry which is preliminary data.</text>
</comment>
<name>A0A016TRD1_9BILA</name>
<protein>
    <submittedName>
        <fullName evidence="1">Uncharacterized protein</fullName>
    </submittedName>
</protein>
<reference evidence="2" key="1">
    <citation type="journal article" date="2015" name="Nat. Genet.">
        <title>The genome and transcriptome of the zoonotic hookworm Ancylostoma ceylanicum identify infection-specific gene families.</title>
        <authorList>
            <person name="Schwarz E.M."/>
            <person name="Hu Y."/>
            <person name="Antoshechkin I."/>
            <person name="Miller M.M."/>
            <person name="Sternberg P.W."/>
            <person name="Aroian R.V."/>
        </authorList>
    </citation>
    <scope>NUCLEOTIDE SEQUENCE</scope>
    <source>
        <strain evidence="2">HY135</strain>
    </source>
</reference>
<accession>A0A016TRD1</accession>
<organism evidence="1 2">
    <name type="scientific">Ancylostoma ceylanicum</name>
    <dbReference type="NCBI Taxonomy" id="53326"/>
    <lineage>
        <taxon>Eukaryota</taxon>
        <taxon>Metazoa</taxon>
        <taxon>Ecdysozoa</taxon>
        <taxon>Nematoda</taxon>
        <taxon>Chromadorea</taxon>
        <taxon>Rhabditida</taxon>
        <taxon>Rhabditina</taxon>
        <taxon>Rhabditomorpha</taxon>
        <taxon>Strongyloidea</taxon>
        <taxon>Ancylostomatidae</taxon>
        <taxon>Ancylostomatinae</taxon>
        <taxon>Ancylostoma</taxon>
    </lineage>
</organism>
<proteinExistence type="predicted"/>
<dbReference type="EMBL" id="JARK01001419">
    <property type="protein sequence ID" value="EYC05202.1"/>
    <property type="molecule type" value="Genomic_DNA"/>
</dbReference>
<gene>
    <name evidence="1" type="primary">Acey_s0083.g1646</name>
    <name evidence="1" type="ORF">Y032_0083g1646</name>
</gene>
<evidence type="ECO:0000313" key="1">
    <source>
        <dbReference type="EMBL" id="EYC05202.1"/>
    </source>
</evidence>
<keyword evidence="2" id="KW-1185">Reference proteome</keyword>
<dbReference type="AlphaFoldDB" id="A0A016TRD1"/>
<dbReference type="Proteomes" id="UP000024635">
    <property type="component" value="Unassembled WGS sequence"/>
</dbReference>
<evidence type="ECO:0000313" key="2">
    <source>
        <dbReference type="Proteomes" id="UP000024635"/>
    </source>
</evidence>